<gene>
    <name evidence="3" type="ORF">SNAT2548_LOCUS28217</name>
</gene>
<feature type="transmembrane region" description="Helical" evidence="2">
    <location>
        <begin position="89"/>
        <end position="110"/>
    </location>
</feature>
<keyword evidence="4" id="KW-1185">Reference proteome</keyword>
<dbReference type="AlphaFoldDB" id="A0A812T0X1"/>
<name>A0A812T0X1_9DINO</name>
<reference evidence="3" key="1">
    <citation type="submission" date="2021-02" db="EMBL/GenBank/DDBJ databases">
        <authorList>
            <person name="Dougan E. K."/>
            <person name="Rhodes N."/>
            <person name="Thang M."/>
            <person name="Chan C."/>
        </authorList>
    </citation>
    <scope>NUCLEOTIDE SEQUENCE</scope>
</reference>
<organism evidence="3 4">
    <name type="scientific">Symbiodinium natans</name>
    <dbReference type="NCBI Taxonomy" id="878477"/>
    <lineage>
        <taxon>Eukaryota</taxon>
        <taxon>Sar</taxon>
        <taxon>Alveolata</taxon>
        <taxon>Dinophyceae</taxon>
        <taxon>Suessiales</taxon>
        <taxon>Symbiodiniaceae</taxon>
        <taxon>Symbiodinium</taxon>
    </lineage>
</organism>
<evidence type="ECO:0000256" key="2">
    <source>
        <dbReference type="SAM" id="Phobius"/>
    </source>
</evidence>
<dbReference type="Proteomes" id="UP000604046">
    <property type="component" value="Unassembled WGS sequence"/>
</dbReference>
<proteinExistence type="predicted"/>
<evidence type="ECO:0000256" key="1">
    <source>
        <dbReference type="SAM" id="MobiDB-lite"/>
    </source>
</evidence>
<feature type="region of interest" description="Disordered" evidence="1">
    <location>
        <begin position="214"/>
        <end position="241"/>
    </location>
</feature>
<keyword evidence="2" id="KW-0472">Membrane</keyword>
<evidence type="ECO:0000313" key="3">
    <source>
        <dbReference type="EMBL" id="CAE7503880.1"/>
    </source>
</evidence>
<accession>A0A812T0X1</accession>
<keyword evidence="2" id="KW-0812">Transmembrane</keyword>
<dbReference type="EMBL" id="CAJNDS010002508">
    <property type="protein sequence ID" value="CAE7503880.1"/>
    <property type="molecule type" value="Genomic_DNA"/>
</dbReference>
<keyword evidence="2" id="KW-1133">Transmembrane helix</keyword>
<protein>
    <submittedName>
        <fullName evidence="3">Uncharacterized protein</fullName>
    </submittedName>
</protein>
<comment type="caution">
    <text evidence="3">The sequence shown here is derived from an EMBL/GenBank/DDBJ whole genome shotgun (WGS) entry which is preliminary data.</text>
</comment>
<sequence>MYQEVSVRRVRSLRGNIMAMAHTLVELLRTTDHDQNMRQDCHNELQAAIGNIEAEFDKQGQEYELHSKTHYKNVVRLCEESRMDALKSAVAALASGAAAACSLVALRLAWVSCRPEHLARVVFGQNWYRPSKVVARSGDVLWVKMTKAAGGPKRHVLWLLRQLMRTSAGALLAARVRNCHLVVALVCSEKQGEWRRGTGRVACESRDGATPGHVARCQDGGGRRQRQRRSACQSDARRTERRQTLTKQMLQELWTMSMTTDEMIVWMSQRGCFPPTRCATWSRRVARTRSSGPLRRLQELCRSLLSEGHNLRAPKPKNPGQRLVGVCFAGPKPWR</sequence>
<evidence type="ECO:0000313" key="4">
    <source>
        <dbReference type="Proteomes" id="UP000604046"/>
    </source>
</evidence>